<keyword evidence="3" id="KW-1185">Reference proteome</keyword>
<dbReference type="PANTHER" id="PTHR37610:SF47">
    <property type="entry name" value="RETROTRANSPOSON COPIA-LIKE N-TERMINAL DOMAIN-CONTAINING PROTEIN"/>
    <property type="match status" value="1"/>
</dbReference>
<dbReference type="EMBL" id="JAFEMO010000007">
    <property type="protein sequence ID" value="KAH7567938.1"/>
    <property type="molecule type" value="Genomic_DNA"/>
</dbReference>
<evidence type="ECO:0000313" key="3">
    <source>
        <dbReference type="Proteomes" id="UP000827721"/>
    </source>
</evidence>
<reference evidence="2 3" key="1">
    <citation type="submission" date="2021-02" db="EMBL/GenBank/DDBJ databases">
        <title>Plant Genome Project.</title>
        <authorList>
            <person name="Zhang R.-G."/>
        </authorList>
    </citation>
    <scope>NUCLEOTIDE SEQUENCE [LARGE SCALE GENOMIC DNA]</scope>
    <source>
        <tissue evidence="2">Leaves</tissue>
    </source>
</reference>
<gene>
    <name evidence="2" type="ORF">JRO89_XS07G0193700</name>
</gene>
<protein>
    <recommendedName>
        <fullName evidence="4">Retrotransposon Copia-like N-terminal domain-containing protein</fullName>
    </recommendedName>
</protein>
<proteinExistence type="predicted"/>
<name>A0ABQ8HUJ3_9ROSI</name>
<dbReference type="Proteomes" id="UP000827721">
    <property type="component" value="Unassembled WGS sequence"/>
</dbReference>
<evidence type="ECO:0008006" key="4">
    <source>
        <dbReference type="Google" id="ProtNLM"/>
    </source>
</evidence>
<comment type="caution">
    <text evidence="2">The sequence shown here is derived from an EMBL/GenBank/DDBJ whole genome shotgun (WGS) entry which is preliminary data.</text>
</comment>
<organism evidence="2 3">
    <name type="scientific">Xanthoceras sorbifolium</name>
    <dbReference type="NCBI Taxonomy" id="99658"/>
    <lineage>
        <taxon>Eukaryota</taxon>
        <taxon>Viridiplantae</taxon>
        <taxon>Streptophyta</taxon>
        <taxon>Embryophyta</taxon>
        <taxon>Tracheophyta</taxon>
        <taxon>Spermatophyta</taxon>
        <taxon>Magnoliopsida</taxon>
        <taxon>eudicotyledons</taxon>
        <taxon>Gunneridae</taxon>
        <taxon>Pentapetalae</taxon>
        <taxon>rosids</taxon>
        <taxon>malvids</taxon>
        <taxon>Sapindales</taxon>
        <taxon>Sapindaceae</taxon>
        <taxon>Xanthoceroideae</taxon>
        <taxon>Xanthoceras</taxon>
    </lineage>
</organism>
<accession>A0ABQ8HUJ3</accession>
<evidence type="ECO:0000313" key="2">
    <source>
        <dbReference type="EMBL" id="KAH7567938.1"/>
    </source>
</evidence>
<feature type="compositionally biased region" description="Polar residues" evidence="1">
    <location>
        <begin position="217"/>
        <end position="228"/>
    </location>
</feature>
<feature type="region of interest" description="Disordered" evidence="1">
    <location>
        <begin position="207"/>
        <end position="231"/>
    </location>
</feature>
<dbReference type="PANTHER" id="PTHR37610">
    <property type="entry name" value="CCHC-TYPE DOMAIN-CONTAINING PROTEIN"/>
    <property type="match status" value="1"/>
</dbReference>
<sequence length="258" mass="28670">MYIRGEGKTDYLLVDLATPEETNPGYKRWMTKNNMIMSWLVNSMIIEIGENFLLYCTAKEIWDAAKETYSNKNNSSELMAIEGVLHDLWQGDSNNATAEKESRGHIAAHADSGMSLSREELDALRKLLQPQTLVIRSGSLAQSDGSLSKVARTGTLVLQGGLILHHVLFVPKLNCCLLSDLDSRKMISNAKGQAGLYSLHVQPSSPKSMAMSAPSLHESNSSVANASHSETRTDGDRAIMIQFLFIKEERKNRKRMKL</sequence>
<evidence type="ECO:0000256" key="1">
    <source>
        <dbReference type="SAM" id="MobiDB-lite"/>
    </source>
</evidence>